<evidence type="ECO:0000256" key="1">
    <source>
        <dbReference type="SAM" id="MobiDB-lite"/>
    </source>
</evidence>
<comment type="caution">
    <text evidence="3">The sequence shown here is derived from an EMBL/GenBank/DDBJ whole genome shotgun (WGS) entry which is preliminary data.</text>
</comment>
<dbReference type="EMBL" id="LGRX02035694">
    <property type="protein sequence ID" value="KAK3233498.1"/>
    <property type="molecule type" value="Genomic_DNA"/>
</dbReference>
<proteinExistence type="predicted"/>
<reference evidence="3" key="2">
    <citation type="submission" date="2023-06" db="EMBL/GenBank/DDBJ databases">
        <title>Long-read-based genome assembly of the green algal bacterivore Cymbomonas tetramitiformis.</title>
        <authorList>
            <person name="Gyaltshen Y."/>
            <person name="Rozenberg A."/>
            <person name="Paasch A."/>
            <person name="Burns J.A."/>
            <person name="Warring S."/>
            <person name="Larson R."/>
            <person name="Maurer-Alcala X."/>
            <person name="Dacks J."/>
            <person name="Kim E."/>
        </authorList>
    </citation>
    <scope>NUCLEOTIDE SEQUENCE</scope>
    <source>
        <strain evidence="3">PLY_AMNH</strain>
    </source>
</reference>
<sequence length="228" mass="25570">MRHDENGIQHMEEDHVHHEDHEDDAGSVHGDGKRGTGFGTDGSVPVATRELVEEMTRLLGEQPQGTEATKPRTMVDPFMLLVDTLEWSTEVGCSRDAFDRLLSIISSHFGDDLDKFPSSFQAAWKKLSAFEAPWNKVDLCVDGCVFFEGVHADADECPTCKEPRWDALGESGEVDGGKGRKARSQFFWWDVELLLARLYANPFTAEMMRAHARHVPPKDGTVRTIWGK</sequence>
<evidence type="ECO:0008006" key="5">
    <source>
        <dbReference type="Google" id="ProtNLM"/>
    </source>
</evidence>
<evidence type="ECO:0000313" key="3">
    <source>
        <dbReference type="EMBL" id="KAK3250948.1"/>
    </source>
</evidence>
<dbReference type="AlphaFoldDB" id="A0AAE0C9L9"/>
<keyword evidence="4" id="KW-1185">Reference proteome</keyword>
<evidence type="ECO:0000313" key="4">
    <source>
        <dbReference type="Proteomes" id="UP001190700"/>
    </source>
</evidence>
<evidence type="ECO:0000313" key="2">
    <source>
        <dbReference type="EMBL" id="KAK3233498.1"/>
    </source>
</evidence>
<organism evidence="3 4">
    <name type="scientific">Cymbomonas tetramitiformis</name>
    <dbReference type="NCBI Taxonomy" id="36881"/>
    <lineage>
        <taxon>Eukaryota</taxon>
        <taxon>Viridiplantae</taxon>
        <taxon>Chlorophyta</taxon>
        <taxon>Pyramimonadophyceae</taxon>
        <taxon>Pyramimonadales</taxon>
        <taxon>Pyramimonadaceae</taxon>
        <taxon>Cymbomonas</taxon>
    </lineage>
</organism>
<feature type="region of interest" description="Disordered" evidence="1">
    <location>
        <begin position="16"/>
        <end position="43"/>
    </location>
</feature>
<feature type="compositionally biased region" description="Basic and acidic residues" evidence="1">
    <location>
        <begin position="16"/>
        <end position="34"/>
    </location>
</feature>
<dbReference type="Proteomes" id="UP001190700">
    <property type="component" value="Unassembled WGS sequence"/>
</dbReference>
<reference evidence="3 4" key="1">
    <citation type="journal article" date="2015" name="Genome Biol. Evol.">
        <title>Comparative Genomics of a Bacterivorous Green Alga Reveals Evolutionary Causalities and Consequences of Phago-Mixotrophic Mode of Nutrition.</title>
        <authorList>
            <person name="Burns J.A."/>
            <person name="Paasch A."/>
            <person name="Narechania A."/>
            <person name="Kim E."/>
        </authorList>
    </citation>
    <scope>NUCLEOTIDE SEQUENCE [LARGE SCALE GENOMIC DNA]</scope>
    <source>
        <strain evidence="3">PLY_AMNH</strain>
    </source>
</reference>
<accession>A0AAE0C9L9</accession>
<gene>
    <name evidence="3" type="ORF">CYMTET_39699</name>
    <name evidence="2" type="ORF">CYMTET_56209</name>
</gene>
<protein>
    <recommendedName>
        <fullName evidence="5">Transposase</fullName>
    </recommendedName>
</protein>
<name>A0AAE0C9L9_9CHLO</name>
<dbReference type="EMBL" id="LGRX02026395">
    <property type="protein sequence ID" value="KAK3250948.1"/>
    <property type="molecule type" value="Genomic_DNA"/>
</dbReference>